<dbReference type="EMBL" id="JAHLFQ010000238">
    <property type="protein sequence ID" value="MBU3805086.1"/>
    <property type="molecule type" value="Genomic_DNA"/>
</dbReference>
<dbReference type="GO" id="GO:0016879">
    <property type="term" value="F:ligase activity, forming carbon-nitrogen bonds"/>
    <property type="evidence" value="ECO:0007669"/>
    <property type="project" value="TreeGrafter"/>
</dbReference>
<dbReference type="Pfam" id="PF08443">
    <property type="entry name" value="RimK"/>
    <property type="match status" value="1"/>
</dbReference>
<gene>
    <name evidence="6" type="ORF">H9872_10070</name>
</gene>
<reference evidence="6" key="1">
    <citation type="journal article" date="2021" name="PeerJ">
        <title>Extensive microbial diversity within the chicken gut microbiome revealed by metagenomics and culture.</title>
        <authorList>
            <person name="Gilroy R."/>
            <person name="Ravi A."/>
            <person name="Getino M."/>
            <person name="Pursley I."/>
            <person name="Horton D.L."/>
            <person name="Alikhan N.F."/>
            <person name="Baker D."/>
            <person name="Gharbi K."/>
            <person name="Hall N."/>
            <person name="Watson M."/>
            <person name="Adriaenssens E.M."/>
            <person name="Foster-Nyarko E."/>
            <person name="Jarju S."/>
            <person name="Secka A."/>
            <person name="Antonio M."/>
            <person name="Oren A."/>
            <person name="Chaudhuri R.R."/>
            <person name="La Ragione R."/>
            <person name="Hildebrand F."/>
            <person name="Pallen M.J."/>
        </authorList>
    </citation>
    <scope>NUCLEOTIDE SEQUENCE</scope>
    <source>
        <strain evidence="6">B5-657</strain>
    </source>
</reference>
<dbReference type="Proteomes" id="UP000824229">
    <property type="component" value="Unassembled WGS sequence"/>
</dbReference>
<keyword evidence="3 4" id="KW-0067">ATP-binding</keyword>
<keyword evidence="1" id="KW-0479">Metal-binding</keyword>
<organism evidence="6 7">
    <name type="scientific">Candidatus Cellulosilyticum pullistercoris</name>
    <dbReference type="NCBI Taxonomy" id="2838521"/>
    <lineage>
        <taxon>Bacteria</taxon>
        <taxon>Bacillati</taxon>
        <taxon>Bacillota</taxon>
        <taxon>Clostridia</taxon>
        <taxon>Lachnospirales</taxon>
        <taxon>Cellulosilyticaceae</taxon>
        <taxon>Cellulosilyticum</taxon>
    </lineage>
</organism>
<dbReference type="NCBIfam" id="TIGR00768">
    <property type="entry name" value="rimK_fam"/>
    <property type="match status" value="1"/>
</dbReference>
<reference evidence="6" key="2">
    <citation type="submission" date="2021-04" db="EMBL/GenBank/DDBJ databases">
        <authorList>
            <person name="Gilroy R."/>
        </authorList>
    </citation>
    <scope>NUCLEOTIDE SEQUENCE</scope>
    <source>
        <strain evidence="6">B5-657</strain>
    </source>
</reference>
<sequence>MELNELYAHAAKKLGITLELIANNEIYCFIEAGETIIKTPTASQKPDFILFLDKDIRLAKQLEKLGYRLFNSREVIENCDDKILTFQVLANAGIKMPKTLFSAMLFNGTGSGKADLGFTKMIEETFGYPLVIKEAFGSFGAQVYLIHNREELMAKQKELLYTPHLYQEFIASSKGRDVRIYVVGDQVVASMYRFSDSDFRANISNGASMAPYVPNEAFCQLAIKATKELGADFTGVDLLFGENDEPILCEVNSNAHIKNIYDCTGIDVAEAIFKHILEVLSHA</sequence>
<feature type="domain" description="ATP-grasp" evidence="5">
    <location>
        <begin position="86"/>
        <end position="277"/>
    </location>
</feature>
<keyword evidence="2 4" id="KW-0547">Nucleotide-binding</keyword>
<proteinExistence type="predicted"/>
<evidence type="ECO:0000256" key="2">
    <source>
        <dbReference type="ARBA" id="ARBA00022741"/>
    </source>
</evidence>
<dbReference type="PANTHER" id="PTHR21621:SF0">
    <property type="entry name" value="BETA-CITRYLGLUTAMATE SYNTHASE B-RELATED"/>
    <property type="match status" value="1"/>
</dbReference>
<dbReference type="InterPro" id="IPR013651">
    <property type="entry name" value="ATP-grasp_RimK-type"/>
</dbReference>
<dbReference type="Gene3D" id="3.30.1490.20">
    <property type="entry name" value="ATP-grasp fold, A domain"/>
    <property type="match status" value="1"/>
</dbReference>
<evidence type="ECO:0000259" key="5">
    <source>
        <dbReference type="PROSITE" id="PS50975"/>
    </source>
</evidence>
<dbReference type="InterPro" id="IPR011761">
    <property type="entry name" value="ATP-grasp"/>
</dbReference>
<dbReference type="Gene3D" id="3.40.50.20">
    <property type="match status" value="1"/>
</dbReference>
<evidence type="ECO:0000256" key="3">
    <source>
        <dbReference type="ARBA" id="ARBA00022840"/>
    </source>
</evidence>
<dbReference type="PANTHER" id="PTHR21621">
    <property type="entry name" value="RIBOSOMAL PROTEIN S6 MODIFICATION PROTEIN"/>
    <property type="match status" value="1"/>
</dbReference>
<dbReference type="Gene3D" id="3.30.470.20">
    <property type="entry name" value="ATP-grasp fold, B domain"/>
    <property type="match status" value="1"/>
</dbReference>
<dbReference type="AlphaFoldDB" id="A0A9E2KE86"/>
<dbReference type="PROSITE" id="PS50975">
    <property type="entry name" value="ATP_GRASP"/>
    <property type="match status" value="1"/>
</dbReference>
<dbReference type="InterPro" id="IPR013815">
    <property type="entry name" value="ATP_grasp_subdomain_1"/>
</dbReference>
<evidence type="ECO:0000256" key="4">
    <source>
        <dbReference type="PROSITE-ProRule" id="PRU00409"/>
    </source>
</evidence>
<comment type="caution">
    <text evidence="6">The sequence shown here is derived from an EMBL/GenBank/DDBJ whole genome shotgun (WGS) entry which is preliminary data.</text>
</comment>
<evidence type="ECO:0000313" key="6">
    <source>
        <dbReference type="EMBL" id="MBU3805086.1"/>
    </source>
</evidence>
<dbReference type="SUPFAM" id="SSF56059">
    <property type="entry name" value="Glutathione synthetase ATP-binding domain-like"/>
    <property type="match status" value="1"/>
</dbReference>
<dbReference type="GO" id="GO:0005524">
    <property type="term" value="F:ATP binding"/>
    <property type="evidence" value="ECO:0007669"/>
    <property type="project" value="UniProtKB-UniRule"/>
</dbReference>
<protein>
    <submittedName>
        <fullName evidence="6">RimK family alpha-L-glutamate ligase</fullName>
    </submittedName>
</protein>
<name>A0A9E2KE86_9FIRM</name>
<evidence type="ECO:0000313" key="7">
    <source>
        <dbReference type="Proteomes" id="UP000824229"/>
    </source>
</evidence>
<dbReference type="InterPro" id="IPR004666">
    <property type="entry name" value="Rp_bS6_RimK/Lys_biosynth_LsyX"/>
</dbReference>
<keyword evidence="6" id="KW-0436">Ligase</keyword>
<evidence type="ECO:0000256" key="1">
    <source>
        <dbReference type="ARBA" id="ARBA00022723"/>
    </source>
</evidence>
<accession>A0A9E2KE86</accession>
<dbReference type="GO" id="GO:0005737">
    <property type="term" value="C:cytoplasm"/>
    <property type="evidence" value="ECO:0007669"/>
    <property type="project" value="TreeGrafter"/>
</dbReference>
<dbReference type="GO" id="GO:0046872">
    <property type="term" value="F:metal ion binding"/>
    <property type="evidence" value="ECO:0007669"/>
    <property type="project" value="UniProtKB-KW"/>
</dbReference>